<organism evidence="1 2">
    <name type="scientific">Fusobacterium mortiferum ATCC 9817</name>
    <dbReference type="NCBI Taxonomy" id="469616"/>
    <lineage>
        <taxon>Bacteria</taxon>
        <taxon>Fusobacteriati</taxon>
        <taxon>Fusobacteriota</taxon>
        <taxon>Fusobacteriia</taxon>
        <taxon>Fusobacteriales</taxon>
        <taxon>Fusobacteriaceae</taxon>
        <taxon>Fusobacterium</taxon>
    </lineage>
</organism>
<name>A0ABN5JB92_FUSMR</name>
<protein>
    <recommendedName>
        <fullName evidence="3">Phage virion morphogenesis protein</fullName>
    </recommendedName>
</protein>
<dbReference type="Proteomes" id="UP000240258">
    <property type="component" value="Chromosome"/>
</dbReference>
<dbReference type="EMBL" id="CP028102">
    <property type="protein sequence ID" value="AVQ19204.1"/>
    <property type="molecule type" value="Genomic_DNA"/>
</dbReference>
<dbReference type="InterPro" id="IPR006522">
    <property type="entry name" value="Phage_virion_morphogenesis"/>
</dbReference>
<dbReference type="RefSeq" id="WP_005885686.1">
    <property type="nucleotide sequence ID" value="NZ_CP028102.1"/>
</dbReference>
<dbReference type="Pfam" id="PF05069">
    <property type="entry name" value="Phage_tail_S"/>
    <property type="match status" value="1"/>
</dbReference>
<proteinExistence type="predicted"/>
<evidence type="ECO:0008006" key="3">
    <source>
        <dbReference type="Google" id="ProtNLM"/>
    </source>
</evidence>
<reference evidence="2" key="1">
    <citation type="journal article" date="2018" name="MSphere">
        <title>Fusobacterium Genomics Using MinION and Illumina Sequencing Enables Genome Completion and Correction.</title>
        <authorList>
            <person name="Todd S.M."/>
            <person name="Settlage R.E."/>
            <person name="Lahmers K.K."/>
            <person name="Slade D.J."/>
        </authorList>
    </citation>
    <scope>NUCLEOTIDE SEQUENCE [LARGE SCALE GENOMIC DNA]</scope>
    <source>
        <strain evidence="2">ATCC 9817</strain>
    </source>
</reference>
<sequence length="181" mass="21267">MGVRTTNNTSKRIKDIIKNCNDLRDPLKIIARDMKNETLRNFDNEKSYLGVKWKKSNRAKKDRGKTLQDTGRLYNSFTRYSDNNVARVGTNVIYARALNNGLKKGENGTVNAVIRTHYRRIRYKKKNGEYAKNKKRVKVRAHVRTIKVPWGDIPGYKFLGISPRMRMKYKNILLQHVLKRR</sequence>
<gene>
    <name evidence="1" type="ORF">C4N19_08885</name>
</gene>
<evidence type="ECO:0000313" key="1">
    <source>
        <dbReference type="EMBL" id="AVQ19204.1"/>
    </source>
</evidence>
<dbReference type="GeneID" id="62763641"/>
<accession>A0ABN5JB92</accession>
<keyword evidence="2" id="KW-1185">Reference proteome</keyword>
<evidence type="ECO:0000313" key="2">
    <source>
        <dbReference type="Proteomes" id="UP000240258"/>
    </source>
</evidence>